<name>A0AAE0Y8P9_9GAST</name>
<dbReference type="AlphaFoldDB" id="A0AAE0Y8P9"/>
<comment type="caution">
    <text evidence="2">The sequence shown here is derived from an EMBL/GenBank/DDBJ whole genome shotgun (WGS) entry which is preliminary data.</text>
</comment>
<reference evidence="2" key="1">
    <citation type="journal article" date="2023" name="G3 (Bethesda)">
        <title>A reference genome for the long-term kleptoplast-retaining sea slug Elysia crispata morphotype clarki.</title>
        <authorList>
            <person name="Eastman K.E."/>
            <person name="Pendleton A.L."/>
            <person name="Shaikh M.A."/>
            <person name="Suttiyut T."/>
            <person name="Ogas R."/>
            <person name="Tomko P."/>
            <person name="Gavelis G."/>
            <person name="Widhalm J.R."/>
            <person name="Wisecaver J.H."/>
        </authorList>
    </citation>
    <scope>NUCLEOTIDE SEQUENCE</scope>
    <source>
        <strain evidence="2">ECLA1</strain>
    </source>
</reference>
<organism evidence="2 3">
    <name type="scientific">Elysia crispata</name>
    <name type="common">lettuce slug</name>
    <dbReference type="NCBI Taxonomy" id="231223"/>
    <lineage>
        <taxon>Eukaryota</taxon>
        <taxon>Metazoa</taxon>
        <taxon>Spiralia</taxon>
        <taxon>Lophotrochozoa</taxon>
        <taxon>Mollusca</taxon>
        <taxon>Gastropoda</taxon>
        <taxon>Heterobranchia</taxon>
        <taxon>Euthyneura</taxon>
        <taxon>Panpulmonata</taxon>
        <taxon>Sacoglossa</taxon>
        <taxon>Placobranchoidea</taxon>
        <taxon>Plakobranchidae</taxon>
        <taxon>Elysia</taxon>
    </lineage>
</organism>
<dbReference type="Proteomes" id="UP001283361">
    <property type="component" value="Unassembled WGS sequence"/>
</dbReference>
<feature type="region of interest" description="Disordered" evidence="1">
    <location>
        <begin position="1"/>
        <end position="52"/>
    </location>
</feature>
<accession>A0AAE0Y8P9</accession>
<keyword evidence="3" id="KW-1185">Reference proteome</keyword>
<proteinExistence type="predicted"/>
<gene>
    <name evidence="2" type="ORF">RRG08_041062</name>
</gene>
<evidence type="ECO:0000313" key="3">
    <source>
        <dbReference type="Proteomes" id="UP001283361"/>
    </source>
</evidence>
<evidence type="ECO:0000256" key="1">
    <source>
        <dbReference type="SAM" id="MobiDB-lite"/>
    </source>
</evidence>
<evidence type="ECO:0000313" key="2">
    <source>
        <dbReference type="EMBL" id="KAK3735872.1"/>
    </source>
</evidence>
<sequence length="113" mass="12637">MLVRQINKAAPRPTGRCPANLREADNLERSKHKNKEQNKIAMGYKTNEKPALSSPEQSIVAMLMALPPRFVGHTRSSRLSFYVVISPHCPITFPHKHTPASTSPLQRLLLTSP</sequence>
<dbReference type="EMBL" id="JAWDGP010006763">
    <property type="protein sequence ID" value="KAK3735872.1"/>
    <property type="molecule type" value="Genomic_DNA"/>
</dbReference>
<protein>
    <submittedName>
        <fullName evidence="2">Uncharacterized protein</fullName>
    </submittedName>
</protein>